<sequence length="135" mass="14298">MKATTRTVIKSVAVSNIWKSKFIGEPIIHPTTTQNGIPNMAICVDEPIATPKDISSLSLQANMTAPACSAAFPTMGSTITLINATGIFIATDAPSMVLTRYSDRTAIHSVTTESHRIDHHFDISGVSSSSALPSI</sequence>
<dbReference type="EMBL" id="GEDG01034175">
    <property type="protein sequence ID" value="JAP09866.1"/>
    <property type="molecule type" value="Transcribed_RNA"/>
</dbReference>
<organism evidence="1">
    <name type="scientific">Solanum chacoense</name>
    <name type="common">Chaco potato</name>
    <dbReference type="NCBI Taxonomy" id="4108"/>
    <lineage>
        <taxon>Eukaryota</taxon>
        <taxon>Viridiplantae</taxon>
        <taxon>Streptophyta</taxon>
        <taxon>Embryophyta</taxon>
        <taxon>Tracheophyta</taxon>
        <taxon>Spermatophyta</taxon>
        <taxon>Magnoliopsida</taxon>
        <taxon>eudicotyledons</taxon>
        <taxon>Gunneridae</taxon>
        <taxon>Pentapetalae</taxon>
        <taxon>asterids</taxon>
        <taxon>lamiids</taxon>
        <taxon>Solanales</taxon>
        <taxon>Solanaceae</taxon>
        <taxon>Solanoideae</taxon>
        <taxon>Solaneae</taxon>
        <taxon>Solanum</taxon>
    </lineage>
</organism>
<dbReference type="AlphaFoldDB" id="A0A0V0GPQ6"/>
<proteinExistence type="predicted"/>
<reference evidence="1" key="1">
    <citation type="submission" date="2015-12" db="EMBL/GenBank/DDBJ databases">
        <title>Gene expression during late stages of embryo sac development: a critical building block for successful pollen-pistil interactions.</title>
        <authorList>
            <person name="Liu Y."/>
            <person name="Joly V."/>
            <person name="Sabar M."/>
            <person name="Matton D.P."/>
        </authorList>
    </citation>
    <scope>NUCLEOTIDE SEQUENCE</scope>
</reference>
<accession>A0A0V0GPQ6</accession>
<protein>
    <submittedName>
        <fullName evidence="1">Putative ovule protein</fullName>
    </submittedName>
</protein>
<name>A0A0V0GPQ6_SOLCH</name>
<evidence type="ECO:0000313" key="1">
    <source>
        <dbReference type="EMBL" id="JAP09866.1"/>
    </source>
</evidence>